<keyword evidence="4" id="KW-0344">Guanine-nucleotide releasing factor</keyword>
<keyword evidence="10" id="KW-0804">Transcription</keyword>
<dbReference type="Pfam" id="PF04992">
    <property type="entry name" value="RNA_pol_Rpb1_6"/>
    <property type="match status" value="1"/>
</dbReference>
<dbReference type="InterPro" id="IPR007081">
    <property type="entry name" value="RNA_pol_Rpb1_5"/>
</dbReference>
<dbReference type="EMBL" id="CALNXI010004021">
    <property type="protein sequence ID" value="CAH3194891.1"/>
    <property type="molecule type" value="Genomic_DNA"/>
</dbReference>
<sequence>MKAMEGLMVAYDGTIRNSNNHMIQLRYGEDGMDGAAVEFQNMPSIKPNNASFEKKFHFDCSNERRLRRHLQEDVVRDLCSSASALQELETEFNKLQEDREILRRIIPSGNSKVALPVNLGRLIWNAQKTFHLTNRTPSDLHPLRVVEGIRELSKKLIVVHGEDAISKQAQFNATLLFNILLRSTLCSKRIAEEFHLSSEAFEWLLGEIETRFNLSMVKPGEMVGALAAQSLGEPATQMTLNTFHYAGVSAKNVTLGVPRLKEIINVSKKPKTPSLTVFLVGQPARDAEKAKDVLCRLEHTTLRKVTANTAIYYDPDPQNTVVVEDQDFVNVYYEMPDFDVTRISPWLLRIELDRKRMTDKKLTMEHISEKINLGFGDDLNCIFNDDNAEKLVLRIRIMNNDDGKFQEEEEQLDKMDDDVFLRCIEANMLTDMTLQGIEAISKVYMNLPNEENKKRVTITEEGEFKHIQEWILETDGVSLMRVLSERDIDPIRTTSNDICEIFSVLGVEAVRKAVEREMNHVISFDGSYVNYRHLALLCDIMTCRGHLMAITRHGINRQEVGALMRCSFEETVDVLMEAASHAETDYLRGVSECLILGKLPRLGTGSFDLMLDAEKCKFGMEIPTNIMGPGMMGGPIAGTGMFFGAAGSPTAKSPQMTPWNNGATPAYIDAWSPGMGSGMTPGAAGFSPAASEASGFSPGGYSPAWSPQPHSPASPGLPSSPYIPSPVAASPSYSPSSPAFMPSSPSLSPASPSYSPTSPGYSPSSPSTGYSPASPSYSPTSPSYSPTSPSYSPTSPSYRPGASYEEPKIKAIDIAALLQEKYAFLSGAQAKNGCLFITMPEHPKFGSLSDRDAEKIFKYLVGLASREMLQKGFMLVLDRRKEKWGAVKSCLQKVQKCFPAKISIVCLLKPQGFFQKYSKPGFVTDGIIGDAKIQVVSLGSPSDLEGYIDKSMLTEELGGTLQYKHAEWVQFRTAVERFQRNLLSFDERMKKLCQTFTGTKLSSNIFEMEQTIESQEEMWQDVKEDIVSARQAGVTLLDCITVHRKYREDSDKFTPDVKANAAELKQALTQLEDLENNFSRFWKEHKLKIQYWLKVCLFEREMSQTTGLLLSALGNVSAMTDLGDSKEDAESLVNDVKKVAEKTTELLDKAKGLIEKGLKMIETNEHSKDQIKQKCDEIKELCDKFDKAVEKREEDLNKAMDIHDCLDMVNQWCKTGVDLLALQPIDRFQSSEGAEKALEEIDNFLKSPQGMNMIKVKKMTPASNALGNKTLINKVKDSMKRISEVNDMMMKRETSLKKLVVKRPVQPVSGVPANPPQPEESKRKSSTPKSPSVIPDGKRKFSMAPKSPTIKSPVMQPKERKKSTPPEPSTGRRPVSIVLDPQSLQLKGSIQQSFSDPIIQTRDVVDGTTSPEAFRKRVQVMTELIETEKDYVKDMECIIKGYLKEFEQAGNKIPAELHGKKKIIFGNIEQIYEFHKNDFLRELESSKEQPSLVGGVFIMKSNEFEMYATYCKNKPSSEALRLAYINLPFFKECQDKLGHLLPLSAYLLKPVQRITKYQLLLREMMKLTLKNSTAYDDLEKALETMQGVLRHVNDVMHSCGIKGFRGNLAEQGKLLLQDAFMVYETHKNWNLLPLKGGKQRQVFLYQKMIIFSKKDNDDTQKDSVTYHYKRDIKTCDMGFTEAVKDDPDRFELWLHGRSEVFVMQVSY</sequence>
<dbReference type="InterPro" id="IPR051336">
    <property type="entry name" value="RhoGEF_Guanine_NuclExch_SF"/>
</dbReference>
<dbReference type="PROSITE" id="PS00741">
    <property type="entry name" value="DH_1"/>
    <property type="match status" value="1"/>
</dbReference>
<accession>A0ABN8STR5</accession>
<reference evidence="15 16" key="1">
    <citation type="submission" date="2022-05" db="EMBL/GenBank/DDBJ databases">
        <authorList>
            <consortium name="Genoscope - CEA"/>
            <person name="William W."/>
        </authorList>
    </citation>
    <scope>NUCLEOTIDE SEQUENCE [LARGE SCALE GENOMIC DNA]</scope>
</reference>
<dbReference type="SUPFAM" id="SSF50729">
    <property type="entry name" value="PH domain-like"/>
    <property type="match status" value="1"/>
</dbReference>
<evidence type="ECO:0000256" key="11">
    <source>
        <dbReference type="ARBA" id="ARBA00023242"/>
    </source>
</evidence>
<dbReference type="PROSITE" id="PS50010">
    <property type="entry name" value="DH_2"/>
    <property type="match status" value="1"/>
</dbReference>
<dbReference type="Gene3D" id="3.30.1360.140">
    <property type="match status" value="1"/>
</dbReference>
<dbReference type="Gene3D" id="2.30.29.30">
    <property type="entry name" value="Pleckstrin-homology domain (PH domain)/Phosphotyrosine-binding domain (PTB)"/>
    <property type="match status" value="1"/>
</dbReference>
<evidence type="ECO:0000256" key="8">
    <source>
        <dbReference type="ARBA" id="ARBA00022842"/>
    </source>
</evidence>
<keyword evidence="7" id="KW-0862">Zinc</keyword>
<keyword evidence="6" id="KW-0677">Repeat</keyword>
<keyword evidence="11" id="KW-0539">Nucleus</keyword>
<evidence type="ECO:0000256" key="2">
    <source>
        <dbReference type="ARBA" id="ARBA00012418"/>
    </source>
</evidence>
<dbReference type="CDD" id="cd02584">
    <property type="entry name" value="RNAP_II_Rpb1_C"/>
    <property type="match status" value="1"/>
</dbReference>
<evidence type="ECO:0000259" key="14">
    <source>
        <dbReference type="PROSITE" id="PS50010"/>
    </source>
</evidence>
<dbReference type="InterPro" id="IPR000684">
    <property type="entry name" value="RNA_pol_II_repeat_euk"/>
</dbReference>
<dbReference type="CDD" id="cd00160">
    <property type="entry name" value="RhoGEF"/>
    <property type="match status" value="1"/>
</dbReference>
<evidence type="ECO:0000256" key="10">
    <source>
        <dbReference type="ARBA" id="ARBA00023163"/>
    </source>
</evidence>
<dbReference type="InterPro" id="IPR018159">
    <property type="entry name" value="Spectrin/alpha-actinin"/>
</dbReference>
<dbReference type="SUPFAM" id="SSF64484">
    <property type="entry name" value="beta and beta-prime subunits of DNA dependent RNA-polymerase"/>
    <property type="match status" value="1"/>
</dbReference>
<dbReference type="Gene3D" id="1.10.150.390">
    <property type="match status" value="1"/>
</dbReference>
<dbReference type="Gene3D" id="1.20.58.60">
    <property type="match status" value="1"/>
</dbReference>
<evidence type="ECO:0000313" key="16">
    <source>
        <dbReference type="Proteomes" id="UP001159427"/>
    </source>
</evidence>
<name>A0ABN8STR5_9CNID</name>
<evidence type="ECO:0000256" key="13">
    <source>
        <dbReference type="SAM" id="MobiDB-lite"/>
    </source>
</evidence>
<dbReference type="InterPro" id="IPR000219">
    <property type="entry name" value="DH_dom"/>
</dbReference>
<keyword evidence="5" id="KW-0479">Metal-binding</keyword>
<dbReference type="InterPro" id="IPR001251">
    <property type="entry name" value="CRAL-TRIO_dom"/>
</dbReference>
<dbReference type="SMART" id="SM00150">
    <property type="entry name" value="SPEC"/>
    <property type="match status" value="1"/>
</dbReference>
<dbReference type="InterPro" id="IPR055251">
    <property type="entry name" value="SOS1_NGEF_PH"/>
</dbReference>
<evidence type="ECO:0000256" key="9">
    <source>
        <dbReference type="ARBA" id="ARBA00023125"/>
    </source>
</evidence>
<dbReference type="Gene3D" id="6.20.50.80">
    <property type="match status" value="1"/>
</dbReference>
<keyword evidence="9" id="KW-0238">DNA-binding</keyword>
<keyword evidence="16" id="KW-1185">Reference proteome</keyword>
<proteinExistence type="inferred from homology"/>
<evidence type="ECO:0000256" key="1">
    <source>
        <dbReference type="ARBA" id="ARBA00004123"/>
    </source>
</evidence>
<comment type="similarity">
    <text evidence="12">Belongs to the MCF2 family.</text>
</comment>
<feature type="domain" description="DH" evidence="14">
    <location>
        <begin position="1416"/>
        <end position="1595"/>
    </location>
</feature>
<dbReference type="Pfam" id="PF13716">
    <property type="entry name" value="CRAL_TRIO_2"/>
    <property type="match status" value="1"/>
</dbReference>
<dbReference type="SMART" id="SM00325">
    <property type="entry name" value="RhoGEF"/>
    <property type="match status" value="1"/>
</dbReference>
<dbReference type="CDD" id="cd00176">
    <property type="entry name" value="SPEC"/>
    <property type="match status" value="1"/>
</dbReference>
<dbReference type="PANTHER" id="PTHR22826:SF211">
    <property type="entry name" value="LD43457P"/>
    <property type="match status" value="1"/>
</dbReference>
<dbReference type="InterPro" id="IPR001331">
    <property type="entry name" value="GDS_CDC24_CS"/>
</dbReference>
<evidence type="ECO:0000256" key="12">
    <source>
        <dbReference type="ARBA" id="ARBA00049987"/>
    </source>
</evidence>
<dbReference type="PANTHER" id="PTHR22826">
    <property type="entry name" value="RHO GUANINE EXCHANGE FACTOR-RELATED"/>
    <property type="match status" value="1"/>
</dbReference>
<keyword evidence="3" id="KW-0597">Phosphoprotein</keyword>
<dbReference type="Pfam" id="PF00621">
    <property type="entry name" value="RhoGEF"/>
    <property type="match status" value="1"/>
</dbReference>
<dbReference type="Proteomes" id="UP001159427">
    <property type="component" value="Unassembled WGS sequence"/>
</dbReference>
<gene>
    <name evidence="15" type="ORF">PEVE_00028953</name>
</gene>
<feature type="compositionally biased region" description="Low complexity" evidence="13">
    <location>
        <begin position="734"/>
        <end position="798"/>
    </location>
</feature>
<comment type="caution">
    <text evidence="15">The sequence shown here is derived from an EMBL/GenBank/DDBJ whole genome shotgun (WGS) entry which is preliminary data.</text>
</comment>
<dbReference type="Pfam" id="PF23289">
    <property type="entry name" value="Spectrin_5"/>
    <property type="match status" value="1"/>
</dbReference>
<dbReference type="SUPFAM" id="SSF48065">
    <property type="entry name" value="DBL homology domain (DH-domain)"/>
    <property type="match status" value="1"/>
</dbReference>
<dbReference type="InterPro" id="IPR035899">
    <property type="entry name" value="DBL_dom_sf"/>
</dbReference>
<evidence type="ECO:0000256" key="4">
    <source>
        <dbReference type="ARBA" id="ARBA00022658"/>
    </source>
</evidence>
<evidence type="ECO:0000256" key="7">
    <source>
        <dbReference type="ARBA" id="ARBA00022833"/>
    </source>
</evidence>
<dbReference type="Gene3D" id="1.20.900.10">
    <property type="entry name" value="Dbl homology (DH) domain"/>
    <property type="match status" value="1"/>
</dbReference>
<dbReference type="SUPFAM" id="SSF46966">
    <property type="entry name" value="Spectrin repeat"/>
    <property type="match status" value="1"/>
</dbReference>
<dbReference type="EC" id="2.7.7.6" evidence="2"/>
<comment type="subcellular location">
    <subcellularLocation>
        <location evidence="1">Nucleus</location>
    </subcellularLocation>
</comment>
<dbReference type="Pfam" id="PF04990">
    <property type="entry name" value="RNA_pol_Rpb1_7"/>
    <property type="match status" value="1"/>
</dbReference>
<evidence type="ECO:0000256" key="3">
    <source>
        <dbReference type="ARBA" id="ARBA00022553"/>
    </source>
</evidence>
<evidence type="ECO:0000313" key="15">
    <source>
        <dbReference type="EMBL" id="CAH3194891.1"/>
    </source>
</evidence>
<dbReference type="Pfam" id="PF22697">
    <property type="entry name" value="SOS1_NGEF_PH"/>
    <property type="match status" value="1"/>
</dbReference>
<organism evidence="15 16">
    <name type="scientific">Porites evermanni</name>
    <dbReference type="NCBI Taxonomy" id="104178"/>
    <lineage>
        <taxon>Eukaryota</taxon>
        <taxon>Metazoa</taxon>
        <taxon>Cnidaria</taxon>
        <taxon>Anthozoa</taxon>
        <taxon>Hexacorallia</taxon>
        <taxon>Scleractinia</taxon>
        <taxon>Fungiina</taxon>
        <taxon>Poritidae</taxon>
        <taxon>Porites</taxon>
    </lineage>
</organism>
<dbReference type="InterPro" id="IPR007075">
    <property type="entry name" value="RNA_pol_Rpb1_6"/>
</dbReference>
<dbReference type="InterPro" id="IPR056466">
    <property type="entry name" value="Spectrin_DBS"/>
</dbReference>
<feature type="region of interest" description="Disordered" evidence="13">
    <location>
        <begin position="734"/>
        <end position="799"/>
    </location>
</feature>
<dbReference type="InterPro" id="IPR011993">
    <property type="entry name" value="PH-like_dom_sf"/>
</dbReference>
<dbReference type="InterPro" id="IPR038593">
    <property type="entry name" value="RNA_pol_Rpb1_7_sf"/>
</dbReference>
<keyword evidence="8" id="KW-0460">Magnesium</keyword>
<evidence type="ECO:0000256" key="5">
    <source>
        <dbReference type="ARBA" id="ARBA00022723"/>
    </source>
</evidence>
<dbReference type="Pfam" id="PF04998">
    <property type="entry name" value="RNA_pol_Rpb1_5"/>
    <property type="match status" value="1"/>
</dbReference>
<dbReference type="PROSITE" id="PS00115">
    <property type="entry name" value="RNA_POL_II_REPEAT"/>
    <property type="match status" value="3"/>
</dbReference>
<evidence type="ECO:0000256" key="6">
    <source>
        <dbReference type="ARBA" id="ARBA00022737"/>
    </source>
</evidence>
<feature type="region of interest" description="Disordered" evidence="13">
    <location>
        <begin position="1298"/>
        <end position="1375"/>
    </location>
</feature>
<dbReference type="InterPro" id="IPR007073">
    <property type="entry name" value="RNA_pol_Rpb1_7"/>
</dbReference>
<protein>
    <recommendedName>
        <fullName evidence="2">DNA-directed RNA polymerase</fullName>
        <ecNumber evidence="2">2.7.7.6</ecNumber>
    </recommendedName>
</protein>